<name>A0A199W0U5_ANACO</name>
<accession>A0A199W0U5</accession>
<proteinExistence type="predicted"/>
<dbReference type="Proteomes" id="UP000092600">
    <property type="component" value="Unassembled WGS sequence"/>
</dbReference>
<organism evidence="2 3">
    <name type="scientific">Ananas comosus</name>
    <name type="common">Pineapple</name>
    <name type="synonym">Ananas ananas</name>
    <dbReference type="NCBI Taxonomy" id="4615"/>
    <lineage>
        <taxon>Eukaryota</taxon>
        <taxon>Viridiplantae</taxon>
        <taxon>Streptophyta</taxon>
        <taxon>Embryophyta</taxon>
        <taxon>Tracheophyta</taxon>
        <taxon>Spermatophyta</taxon>
        <taxon>Magnoliopsida</taxon>
        <taxon>Liliopsida</taxon>
        <taxon>Poales</taxon>
        <taxon>Bromeliaceae</taxon>
        <taxon>Bromelioideae</taxon>
        <taxon>Ananas</taxon>
    </lineage>
</organism>
<gene>
    <name evidence="2" type="ORF">ACMD2_09585</name>
</gene>
<dbReference type="AlphaFoldDB" id="A0A199W0U5"/>
<protein>
    <submittedName>
        <fullName evidence="2">Uncharacterized protein</fullName>
    </submittedName>
</protein>
<comment type="caution">
    <text evidence="2">The sequence shown here is derived from an EMBL/GenBank/DDBJ whole genome shotgun (WGS) entry which is preliminary data.</text>
</comment>
<reference evidence="2 3" key="1">
    <citation type="journal article" date="2016" name="DNA Res.">
        <title>The draft genome of MD-2 pineapple using hybrid error correction of long reads.</title>
        <authorList>
            <person name="Redwan R.M."/>
            <person name="Saidin A."/>
            <person name="Kumar S.V."/>
        </authorList>
    </citation>
    <scope>NUCLEOTIDE SEQUENCE [LARGE SCALE GENOMIC DNA]</scope>
    <source>
        <strain evidence="3">cv. MD2</strain>
        <tissue evidence="2">Leaf</tissue>
    </source>
</reference>
<feature type="region of interest" description="Disordered" evidence="1">
    <location>
        <begin position="1"/>
        <end position="34"/>
    </location>
</feature>
<sequence>MAADAMATNPAKGKARQGERGTQGEVRASKAAGRMWTRPVARMTPAAKAFTAKNASLSARSACTDRPAIGMTTPAAPDDRIAATATAFSFSACAAPRPPSDWFLLQLQFPTP</sequence>
<dbReference type="EMBL" id="LSRQ01000399">
    <property type="protein sequence ID" value="OAY83087.1"/>
    <property type="molecule type" value="Genomic_DNA"/>
</dbReference>
<evidence type="ECO:0000313" key="3">
    <source>
        <dbReference type="Proteomes" id="UP000092600"/>
    </source>
</evidence>
<evidence type="ECO:0000313" key="2">
    <source>
        <dbReference type="EMBL" id="OAY83087.1"/>
    </source>
</evidence>
<evidence type="ECO:0000256" key="1">
    <source>
        <dbReference type="SAM" id="MobiDB-lite"/>
    </source>
</evidence>